<comment type="cofactor">
    <cofactor evidence="12 15">
        <name>Zn(2+)</name>
        <dbReference type="ChEBI" id="CHEBI:29105"/>
    </cofactor>
    <text evidence="12 15">Binds 1 zinc ion.</text>
</comment>
<feature type="binding site" evidence="14">
    <location>
        <position position="197"/>
    </location>
    <ligand>
        <name>substrate</name>
    </ligand>
</feature>
<comment type="pathway">
    <text evidence="3 12">Cofactor biosynthesis; riboflavin biosynthesis; 5-amino-6-(D-ribitylamino)uracil from GTP: step 3/4.</text>
</comment>
<dbReference type="GO" id="GO:0008270">
    <property type="term" value="F:zinc ion binding"/>
    <property type="evidence" value="ECO:0007669"/>
    <property type="project" value="InterPro"/>
</dbReference>
<dbReference type="GO" id="GO:0008835">
    <property type="term" value="F:diaminohydroxyphosphoribosylaminopyrimidine deaminase activity"/>
    <property type="evidence" value="ECO:0007669"/>
    <property type="project" value="UniProtKB-EC"/>
</dbReference>
<dbReference type="Pfam" id="PF00383">
    <property type="entry name" value="dCMP_cyt_deam_1"/>
    <property type="match status" value="1"/>
</dbReference>
<evidence type="ECO:0000256" key="10">
    <source>
        <dbReference type="ARBA" id="ARBA00023002"/>
    </source>
</evidence>
<dbReference type="Proteomes" id="UP000523821">
    <property type="component" value="Unassembled WGS sequence"/>
</dbReference>
<keyword evidence="7 12" id="KW-0479">Metal-binding</keyword>
<comment type="catalytic activity">
    <reaction evidence="12">
        <text>2,5-diamino-6-hydroxy-4-(5-phosphoribosylamino)-pyrimidine + H2O + H(+) = 5-amino-6-(5-phospho-D-ribosylamino)uracil + NH4(+)</text>
        <dbReference type="Rhea" id="RHEA:21868"/>
        <dbReference type="ChEBI" id="CHEBI:15377"/>
        <dbReference type="ChEBI" id="CHEBI:15378"/>
        <dbReference type="ChEBI" id="CHEBI:28938"/>
        <dbReference type="ChEBI" id="CHEBI:58453"/>
        <dbReference type="ChEBI" id="CHEBI:58614"/>
        <dbReference type="EC" id="3.5.4.26"/>
    </reaction>
</comment>
<dbReference type="SUPFAM" id="SSF53597">
    <property type="entry name" value="Dihydrofolate reductase-like"/>
    <property type="match status" value="1"/>
</dbReference>
<dbReference type="UniPathway" id="UPA00275">
    <property type="reaction ID" value="UER00401"/>
</dbReference>
<proteinExistence type="inferred from homology"/>
<dbReference type="PROSITE" id="PS51747">
    <property type="entry name" value="CYT_DCMP_DEAMINASES_2"/>
    <property type="match status" value="1"/>
</dbReference>
<feature type="binding site" evidence="14">
    <location>
        <position position="167"/>
    </location>
    <ligand>
        <name>substrate</name>
    </ligand>
</feature>
<dbReference type="PIRSF" id="PIRSF006769">
    <property type="entry name" value="RibD"/>
    <property type="match status" value="1"/>
</dbReference>
<comment type="function">
    <text evidence="1 12">Converts 2,5-diamino-6-(ribosylamino)-4(3h)-pyrimidinone 5'-phosphate into 5-amino-6-(ribosylamino)-2,4(1h,3h)-pyrimidinedione 5'-phosphate.</text>
</comment>
<keyword evidence="8 12" id="KW-0862">Zinc</keyword>
<evidence type="ECO:0000256" key="13">
    <source>
        <dbReference type="PIRSR" id="PIRSR006769-1"/>
    </source>
</evidence>
<accession>A0A7W9FQ06</accession>
<organism evidence="17 18">
    <name type="scientific">Prosthecomicrobium pneumaticum</name>
    <dbReference type="NCBI Taxonomy" id="81895"/>
    <lineage>
        <taxon>Bacteria</taxon>
        <taxon>Pseudomonadati</taxon>
        <taxon>Pseudomonadota</taxon>
        <taxon>Alphaproteobacteria</taxon>
        <taxon>Hyphomicrobiales</taxon>
        <taxon>Kaistiaceae</taxon>
        <taxon>Prosthecomicrobium</taxon>
    </lineage>
</organism>
<name>A0A7W9FQ06_9HYPH</name>
<gene>
    <name evidence="17" type="ORF">GGQ63_003845</name>
</gene>
<dbReference type="GO" id="GO:0050661">
    <property type="term" value="F:NADP binding"/>
    <property type="evidence" value="ECO:0007669"/>
    <property type="project" value="InterPro"/>
</dbReference>
<dbReference type="GO" id="GO:0009231">
    <property type="term" value="P:riboflavin biosynthetic process"/>
    <property type="evidence" value="ECO:0007669"/>
    <property type="project" value="UniProtKB-UniPathway"/>
</dbReference>
<dbReference type="EC" id="1.1.1.193" evidence="12"/>
<keyword evidence="18" id="KW-1185">Reference proteome</keyword>
<feature type="binding site" evidence="14">
    <location>
        <position position="209"/>
    </location>
    <ligand>
        <name>NADP(+)</name>
        <dbReference type="ChEBI" id="CHEBI:58349"/>
    </ligand>
</feature>
<evidence type="ECO:0000313" key="18">
    <source>
        <dbReference type="Proteomes" id="UP000523821"/>
    </source>
</evidence>
<reference evidence="17 18" key="1">
    <citation type="submission" date="2020-08" db="EMBL/GenBank/DDBJ databases">
        <title>Genomic Encyclopedia of Type Strains, Phase IV (KMG-IV): sequencing the most valuable type-strain genomes for metagenomic binning, comparative biology and taxonomic classification.</title>
        <authorList>
            <person name="Goeker M."/>
        </authorList>
    </citation>
    <scope>NUCLEOTIDE SEQUENCE [LARGE SCALE GENOMIC DNA]</scope>
    <source>
        <strain evidence="17 18">DSM 16268</strain>
    </source>
</reference>
<dbReference type="Pfam" id="PF01872">
    <property type="entry name" value="RibD_C"/>
    <property type="match status" value="1"/>
</dbReference>
<evidence type="ECO:0000256" key="4">
    <source>
        <dbReference type="ARBA" id="ARBA00005259"/>
    </source>
</evidence>
<dbReference type="PROSITE" id="PS00903">
    <property type="entry name" value="CYT_DCMP_DEAMINASES_1"/>
    <property type="match status" value="1"/>
</dbReference>
<feature type="binding site" evidence="15">
    <location>
        <position position="97"/>
    </location>
    <ligand>
        <name>Zn(2+)</name>
        <dbReference type="ChEBI" id="CHEBI:29105"/>
        <note>catalytic</note>
    </ligand>
</feature>
<comment type="pathway">
    <text evidence="2 12">Cofactor biosynthesis; riboflavin biosynthesis; 5-amino-6-(D-ribitylamino)uracil from GTP: step 2/4.</text>
</comment>
<dbReference type="InterPro" id="IPR002125">
    <property type="entry name" value="CMP_dCMP_dom"/>
</dbReference>
<dbReference type="NCBIfam" id="TIGR00326">
    <property type="entry name" value="eubact_ribD"/>
    <property type="match status" value="1"/>
</dbReference>
<evidence type="ECO:0000256" key="8">
    <source>
        <dbReference type="ARBA" id="ARBA00022833"/>
    </source>
</evidence>
<dbReference type="InterPro" id="IPR002734">
    <property type="entry name" value="RibDG_C"/>
</dbReference>
<keyword evidence="11" id="KW-0511">Multifunctional enzyme</keyword>
<comment type="catalytic activity">
    <reaction evidence="12">
        <text>5-amino-6-(5-phospho-D-ribitylamino)uracil + NADP(+) = 5-amino-6-(5-phospho-D-ribosylamino)uracil + NADPH + H(+)</text>
        <dbReference type="Rhea" id="RHEA:17845"/>
        <dbReference type="ChEBI" id="CHEBI:15378"/>
        <dbReference type="ChEBI" id="CHEBI:57783"/>
        <dbReference type="ChEBI" id="CHEBI:58349"/>
        <dbReference type="ChEBI" id="CHEBI:58421"/>
        <dbReference type="ChEBI" id="CHEBI:58453"/>
        <dbReference type="EC" id="1.1.1.193"/>
    </reaction>
</comment>
<feature type="binding site" evidence="15">
    <location>
        <position position="63"/>
    </location>
    <ligand>
        <name>Zn(2+)</name>
        <dbReference type="ChEBI" id="CHEBI:29105"/>
        <note>catalytic</note>
    </ligand>
</feature>
<comment type="caution">
    <text evidence="17">The sequence shown here is derived from an EMBL/GenBank/DDBJ whole genome shotgun (WGS) entry which is preliminary data.</text>
</comment>
<evidence type="ECO:0000256" key="5">
    <source>
        <dbReference type="ARBA" id="ARBA00007417"/>
    </source>
</evidence>
<feature type="active site" description="Proton donor" evidence="13">
    <location>
        <position position="65"/>
    </location>
</feature>
<evidence type="ECO:0000256" key="9">
    <source>
        <dbReference type="ARBA" id="ARBA00022857"/>
    </source>
</evidence>
<dbReference type="InterPro" id="IPR016193">
    <property type="entry name" value="Cytidine_deaminase-like"/>
</dbReference>
<feature type="binding site" evidence="15">
    <location>
        <position position="88"/>
    </location>
    <ligand>
        <name>Zn(2+)</name>
        <dbReference type="ChEBI" id="CHEBI:29105"/>
        <note>catalytic</note>
    </ligand>
</feature>
<comment type="similarity">
    <text evidence="4 12">In the N-terminal section; belongs to the cytidine and deoxycytidylate deaminase family.</text>
</comment>
<sequence>MSGARSAHTETDRRLMAAALRYGRRHLGHTFPNPAVGALVVRFEEGEPVIVARGATAPGGRPHAERIALAAAGEAARGATLYVTLEPCAHQGVTPPCTEAVIAAGVGRVVTALEDPDPRVGGRGHAMIRDAGIPLVTGVLAEEARRAHAGHILRVTAGRPHITLKLAVSADGMIGRANSERLIVSGREAFDRVQAMRAESDAIMVGIGTALVDNPRLNVRLPGLAARSPVRVVLDSRARLPLSSLLVTTAREIPLWLVVGPEAPAESVSALEAAGVRILRVGGGSGGTDIEAVFRALGEAGITRILVEGGAKIASSLVAAGLADEVILIRAPVVIGADGVRALAGRALSAVERSPRFRLVEEYRLGEDRLLRYEKAV</sequence>
<dbReference type="InterPro" id="IPR016192">
    <property type="entry name" value="APOBEC/CMP_deaminase_Zn-bd"/>
</dbReference>
<dbReference type="PANTHER" id="PTHR38011:SF7">
    <property type="entry name" value="2,5-DIAMINO-6-RIBOSYLAMINO-4(3H)-PYRIMIDINONE 5'-PHOSPHATE REDUCTASE"/>
    <property type="match status" value="1"/>
</dbReference>
<feature type="binding site" evidence="14">
    <location>
        <position position="308"/>
    </location>
    <ligand>
        <name>substrate</name>
    </ligand>
</feature>
<dbReference type="Gene3D" id="3.40.430.10">
    <property type="entry name" value="Dihydrofolate Reductase, subunit A"/>
    <property type="match status" value="1"/>
</dbReference>
<keyword evidence="6 12" id="KW-0686">Riboflavin biosynthesis</keyword>
<protein>
    <recommendedName>
        <fullName evidence="12">Riboflavin biosynthesis protein RibD</fullName>
    </recommendedName>
    <domain>
        <recommendedName>
            <fullName evidence="12">Diaminohydroxyphosphoribosylaminopyrimidine deaminase</fullName>
            <shortName evidence="12">DRAP deaminase</shortName>
            <ecNumber evidence="12">3.5.4.26</ecNumber>
        </recommendedName>
        <alternativeName>
            <fullName evidence="12">Riboflavin-specific deaminase</fullName>
        </alternativeName>
    </domain>
    <domain>
        <recommendedName>
            <fullName evidence="12">5-amino-6-(5-phosphoribosylamino)uracil reductase</fullName>
            <ecNumber evidence="12">1.1.1.193</ecNumber>
        </recommendedName>
        <alternativeName>
            <fullName evidence="12">HTP reductase</fullName>
        </alternativeName>
    </domain>
</protein>
<dbReference type="InterPro" id="IPR004794">
    <property type="entry name" value="Eubact_RibD"/>
</dbReference>
<dbReference type="EC" id="3.5.4.26" evidence="12"/>
<evidence type="ECO:0000256" key="1">
    <source>
        <dbReference type="ARBA" id="ARBA00002151"/>
    </source>
</evidence>
<dbReference type="InterPro" id="IPR050765">
    <property type="entry name" value="Riboflavin_Biosynth_HTPR"/>
</dbReference>
<feature type="binding site" evidence="14">
    <location>
        <position position="217"/>
    </location>
    <ligand>
        <name>substrate</name>
    </ligand>
</feature>
<dbReference type="Gene3D" id="3.40.140.10">
    <property type="entry name" value="Cytidine Deaminase, domain 2"/>
    <property type="match status" value="1"/>
</dbReference>
<dbReference type="PANTHER" id="PTHR38011">
    <property type="entry name" value="DIHYDROFOLATE REDUCTASE FAMILY PROTEIN (AFU_ORTHOLOGUE AFUA_8G06820)"/>
    <property type="match status" value="1"/>
</dbReference>
<evidence type="ECO:0000313" key="17">
    <source>
        <dbReference type="EMBL" id="MBB5754753.1"/>
    </source>
</evidence>
<keyword evidence="9 12" id="KW-0521">NADP</keyword>
<evidence type="ECO:0000256" key="3">
    <source>
        <dbReference type="ARBA" id="ARBA00004910"/>
    </source>
</evidence>
<evidence type="ECO:0000256" key="7">
    <source>
        <dbReference type="ARBA" id="ARBA00022723"/>
    </source>
</evidence>
<keyword evidence="12 17" id="KW-0378">Hydrolase</keyword>
<dbReference type="InterPro" id="IPR011549">
    <property type="entry name" value="RibD_C"/>
</dbReference>
<evidence type="ECO:0000256" key="14">
    <source>
        <dbReference type="PIRSR" id="PIRSR006769-2"/>
    </source>
</evidence>
<evidence type="ECO:0000259" key="16">
    <source>
        <dbReference type="PROSITE" id="PS51747"/>
    </source>
</evidence>
<dbReference type="EMBL" id="JACHOO010000010">
    <property type="protein sequence ID" value="MBB5754753.1"/>
    <property type="molecule type" value="Genomic_DNA"/>
</dbReference>
<feature type="binding site" evidence="14">
    <location>
        <begin position="310"/>
        <end position="316"/>
    </location>
    <ligand>
        <name>NADP(+)</name>
        <dbReference type="ChEBI" id="CHEBI:58349"/>
    </ligand>
</feature>
<evidence type="ECO:0000256" key="2">
    <source>
        <dbReference type="ARBA" id="ARBA00004882"/>
    </source>
</evidence>
<dbReference type="RefSeq" id="WP_343061213.1">
    <property type="nucleotide sequence ID" value="NZ_JACHOO010000010.1"/>
</dbReference>
<keyword evidence="10 12" id="KW-0560">Oxidoreductase</keyword>
<dbReference type="SUPFAM" id="SSF53927">
    <property type="entry name" value="Cytidine deaminase-like"/>
    <property type="match status" value="1"/>
</dbReference>
<feature type="binding site" evidence="14">
    <location>
        <position position="220"/>
    </location>
    <ligand>
        <name>substrate</name>
    </ligand>
</feature>
<dbReference type="GO" id="GO:0008703">
    <property type="term" value="F:5-amino-6-(5-phosphoribosylamino)uracil reductase activity"/>
    <property type="evidence" value="ECO:0007669"/>
    <property type="project" value="UniProtKB-EC"/>
</dbReference>
<comment type="similarity">
    <text evidence="5 12">In the C-terminal section; belongs to the HTP reductase family.</text>
</comment>
<feature type="domain" description="CMP/dCMP-type deaminase" evidence="16">
    <location>
        <begin position="10"/>
        <end position="135"/>
    </location>
</feature>
<feature type="binding site" evidence="14">
    <location>
        <position position="213"/>
    </location>
    <ligand>
        <name>NADP(+)</name>
        <dbReference type="ChEBI" id="CHEBI:58349"/>
    </ligand>
</feature>
<dbReference type="CDD" id="cd01284">
    <property type="entry name" value="Riboflavin_deaminase-reductase"/>
    <property type="match status" value="1"/>
</dbReference>
<evidence type="ECO:0000256" key="6">
    <source>
        <dbReference type="ARBA" id="ARBA00022619"/>
    </source>
</evidence>
<evidence type="ECO:0000256" key="12">
    <source>
        <dbReference type="PIRNR" id="PIRNR006769"/>
    </source>
</evidence>
<feature type="binding site" evidence="14">
    <location>
        <position position="236"/>
    </location>
    <ligand>
        <name>NADP(+)</name>
        <dbReference type="ChEBI" id="CHEBI:58349"/>
    </ligand>
</feature>
<evidence type="ECO:0000256" key="11">
    <source>
        <dbReference type="ARBA" id="ARBA00023268"/>
    </source>
</evidence>
<dbReference type="NCBIfam" id="TIGR00227">
    <property type="entry name" value="ribD_Cterm"/>
    <property type="match status" value="1"/>
</dbReference>
<dbReference type="InterPro" id="IPR024072">
    <property type="entry name" value="DHFR-like_dom_sf"/>
</dbReference>
<dbReference type="AlphaFoldDB" id="A0A7W9FQ06"/>
<evidence type="ECO:0000256" key="15">
    <source>
        <dbReference type="PIRSR" id="PIRSR006769-3"/>
    </source>
</evidence>